<dbReference type="Pfam" id="PF02195">
    <property type="entry name" value="ParB_N"/>
    <property type="match status" value="1"/>
</dbReference>
<dbReference type="InterPro" id="IPR036086">
    <property type="entry name" value="ParB/Sulfiredoxin_sf"/>
</dbReference>
<dbReference type="SUPFAM" id="SSF109709">
    <property type="entry name" value="KorB DNA-binding domain-like"/>
    <property type="match status" value="1"/>
</dbReference>
<dbReference type="PANTHER" id="PTHR33375:SF1">
    <property type="entry name" value="CHROMOSOME-PARTITIONING PROTEIN PARB-RELATED"/>
    <property type="match status" value="1"/>
</dbReference>
<dbReference type="Gene3D" id="1.10.10.2830">
    <property type="match status" value="1"/>
</dbReference>
<dbReference type="AlphaFoldDB" id="A0A7X5F1K3"/>
<dbReference type="EMBL" id="JAABLQ010000001">
    <property type="protein sequence ID" value="NBN76779.1"/>
    <property type="molecule type" value="Genomic_DNA"/>
</dbReference>
<comment type="caution">
    <text evidence="3">The sequence shown here is derived from an EMBL/GenBank/DDBJ whole genome shotgun (WGS) entry which is preliminary data.</text>
</comment>
<organism evidence="3 4">
    <name type="scientific">Pannonibacter tanglangensis</name>
    <dbReference type="NCBI Taxonomy" id="2750084"/>
    <lineage>
        <taxon>Bacteria</taxon>
        <taxon>Pseudomonadati</taxon>
        <taxon>Pseudomonadota</taxon>
        <taxon>Alphaproteobacteria</taxon>
        <taxon>Hyphomicrobiales</taxon>
        <taxon>Stappiaceae</taxon>
        <taxon>Pannonibacter</taxon>
    </lineage>
</organism>
<dbReference type="PANTHER" id="PTHR33375">
    <property type="entry name" value="CHROMOSOME-PARTITIONING PROTEIN PARB-RELATED"/>
    <property type="match status" value="1"/>
</dbReference>
<reference evidence="4" key="1">
    <citation type="submission" date="2020-01" db="EMBL/GenBank/DDBJ databases">
        <authorList>
            <person name="Fang Y."/>
            <person name="Sun R."/>
            <person name="Nie L."/>
            <person name="He J."/>
            <person name="Hao L."/>
            <person name="Wang L."/>
            <person name="Su S."/>
            <person name="Lv E."/>
            <person name="Zhang Z."/>
            <person name="Xie R."/>
            <person name="Liu H."/>
        </authorList>
    </citation>
    <scope>NUCLEOTIDE SEQUENCE [LARGE SCALE GENOMIC DNA]</scope>
    <source>
        <strain evidence="4">XCT-53</strain>
    </source>
</reference>
<evidence type="ECO:0000313" key="4">
    <source>
        <dbReference type="Proteomes" id="UP000586722"/>
    </source>
</evidence>
<dbReference type="CDD" id="cd16409">
    <property type="entry name" value="ParB_N_like"/>
    <property type="match status" value="1"/>
</dbReference>
<keyword evidence="4" id="KW-1185">Reference proteome</keyword>
<dbReference type="InterPro" id="IPR050336">
    <property type="entry name" value="Chromosome_partition/occlusion"/>
</dbReference>
<gene>
    <name evidence="3" type="ORF">GWI72_00690</name>
</gene>
<dbReference type="RefSeq" id="WP_161707505.1">
    <property type="nucleotide sequence ID" value="NZ_JAABLQ010000001.1"/>
</dbReference>
<evidence type="ECO:0000256" key="1">
    <source>
        <dbReference type="ARBA" id="ARBA00006295"/>
    </source>
</evidence>
<comment type="similarity">
    <text evidence="1">Belongs to the ParB family.</text>
</comment>
<evidence type="ECO:0000313" key="3">
    <source>
        <dbReference type="EMBL" id="NBN76779.1"/>
    </source>
</evidence>
<dbReference type="SMART" id="SM00470">
    <property type="entry name" value="ParB"/>
    <property type="match status" value="1"/>
</dbReference>
<sequence length="269" mass="29708">MAELKTITISDIYVGDRLRDVDEDHAQAIAVSVREIGLQSPIQVRSTPAQKAGKFTLVSGGHRLRACLIAGLAEIEAFVVKADAREAQMLEIAENLFRNDLSVIDRAVFVDRYRELYEEQHGKVGRGGDRKSKGQVGALIDGGFAAHVADRLGVSERTAKRLQELARRLSPELRMVLRHSPLADNQSVLLKLSKMEPAMQRRAAVGWRETGDIRKVLTLLSDQPDAPVRTADDQQFERLVDAWSRATAEAQRRFLAHIGLADAVAVAAE</sequence>
<dbReference type="Proteomes" id="UP000586722">
    <property type="component" value="Unassembled WGS sequence"/>
</dbReference>
<accession>A0A7X5F1K3</accession>
<evidence type="ECO:0000259" key="2">
    <source>
        <dbReference type="SMART" id="SM00470"/>
    </source>
</evidence>
<name>A0A7X5F1K3_9HYPH</name>
<dbReference type="NCBIfam" id="TIGR00180">
    <property type="entry name" value="parB_part"/>
    <property type="match status" value="1"/>
</dbReference>
<dbReference type="GO" id="GO:0003677">
    <property type="term" value="F:DNA binding"/>
    <property type="evidence" value="ECO:0007669"/>
    <property type="project" value="InterPro"/>
</dbReference>
<proteinExistence type="inferred from homology"/>
<protein>
    <submittedName>
        <fullName evidence="3">ParB/RepB/Spo0J family partition protein</fullName>
    </submittedName>
</protein>
<feature type="domain" description="ParB-like N-terminal" evidence="2">
    <location>
        <begin position="5"/>
        <end position="96"/>
    </location>
</feature>
<dbReference type="GO" id="GO:0005694">
    <property type="term" value="C:chromosome"/>
    <property type="evidence" value="ECO:0007669"/>
    <property type="project" value="TreeGrafter"/>
</dbReference>
<dbReference type="Gene3D" id="3.90.1530.30">
    <property type="match status" value="1"/>
</dbReference>
<dbReference type="InterPro" id="IPR003115">
    <property type="entry name" value="ParB_N"/>
</dbReference>
<dbReference type="SUPFAM" id="SSF110849">
    <property type="entry name" value="ParB/Sulfiredoxin"/>
    <property type="match status" value="1"/>
</dbReference>
<dbReference type="InterPro" id="IPR004437">
    <property type="entry name" value="ParB/RepB/Spo0J"/>
</dbReference>
<dbReference type="GO" id="GO:0007059">
    <property type="term" value="P:chromosome segregation"/>
    <property type="evidence" value="ECO:0007669"/>
    <property type="project" value="TreeGrafter"/>
</dbReference>